<dbReference type="AlphaFoldDB" id="A0A8S2UWU0"/>
<evidence type="ECO:0000313" key="2">
    <source>
        <dbReference type="Proteomes" id="UP000681720"/>
    </source>
</evidence>
<evidence type="ECO:0000313" key="1">
    <source>
        <dbReference type="EMBL" id="CAF4359148.1"/>
    </source>
</evidence>
<name>A0A8S2UWU0_9BILA</name>
<feature type="non-terminal residue" evidence="1">
    <location>
        <position position="99"/>
    </location>
</feature>
<accession>A0A8S2UWU0</accession>
<organism evidence="1 2">
    <name type="scientific">Rotaria magnacalcarata</name>
    <dbReference type="NCBI Taxonomy" id="392030"/>
    <lineage>
        <taxon>Eukaryota</taxon>
        <taxon>Metazoa</taxon>
        <taxon>Spiralia</taxon>
        <taxon>Gnathifera</taxon>
        <taxon>Rotifera</taxon>
        <taxon>Eurotatoria</taxon>
        <taxon>Bdelloidea</taxon>
        <taxon>Philodinida</taxon>
        <taxon>Philodinidae</taxon>
        <taxon>Rotaria</taxon>
    </lineage>
</organism>
<dbReference type="EMBL" id="CAJOBJ010047797">
    <property type="protein sequence ID" value="CAF4359148.1"/>
    <property type="molecule type" value="Genomic_DNA"/>
</dbReference>
<feature type="non-terminal residue" evidence="1">
    <location>
        <position position="1"/>
    </location>
</feature>
<evidence type="ECO:0008006" key="3">
    <source>
        <dbReference type="Google" id="ProtNLM"/>
    </source>
</evidence>
<sequence length="99" mass="10823">INNLICTSVNGVSYCLCGTDTRYYYALNKTCLNKVLYNQTCSSVGPYCDDIRFLQCTALGICSCPSAYYYSTASARCESRLYPGDTCTVAESPCITNAN</sequence>
<protein>
    <recommendedName>
        <fullName evidence="3">EB domain-containing protein</fullName>
    </recommendedName>
</protein>
<reference evidence="1" key="1">
    <citation type="submission" date="2021-02" db="EMBL/GenBank/DDBJ databases">
        <authorList>
            <person name="Nowell W R."/>
        </authorList>
    </citation>
    <scope>NUCLEOTIDE SEQUENCE</scope>
</reference>
<dbReference type="Proteomes" id="UP000681720">
    <property type="component" value="Unassembled WGS sequence"/>
</dbReference>
<comment type="caution">
    <text evidence="1">The sequence shown here is derived from an EMBL/GenBank/DDBJ whole genome shotgun (WGS) entry which is preliminary data.</text>
</comment>
<gene>
    <name evidence="1" type="ORF">GIL414_LOCUS28324</name>
</gene>
<proteinExistence type="predicted"/>